<dbReference type="InterPro" id="IPR028994">
    <property type="entry name" value="Integrin_alpha_N"/>
</dbReference>
<dbReference type="SUPFAM" id="SSF82171">
    <property type="entry name" value="DPP6 N-terminal domain-like"/>
    <property type="match status" value="1"/>
</dbReference>
<dbReference type="InterPro" id="IPR013517">
    <property type="entry name" value="FG-GAP"/>
</dbReference>
<keyword evidence="1" id="KW-0732">Signal</keyword>
<comment type="caution">
    <text evidence="2">The sequence shown here is derived from an EMBL/GenBank/DDBJ whole genome shotgun (WGS) entry which is preliminary data.</text>
</comment>
<dbReference type="Proteomes" id="UP000266841">
    <property type="component" value="Unassembled WGS sequence"/>
</dbReference>
<proteinExistence type="predicted"/>
<evidence type="ECO:0000313" key="2">
    <source>
        <dbReference type="EMBL" id="EJK44685.1"/>
    </source>
</evidence>
<reference evidence="2 3" key="1">
    <citation type="journal article" date="2012" name="Genome Biol.">
        <title>Genome and low-iron response of an oceanic diatom adapted to chronic iron limitation.</title>
        <authorList>
            <person name="Lommer M."/>
            <person name="Specht M."/>
            <person name="Roy A.S."/>
            <person name="Kraemer L."/>
            <person name="Andreson R."/>
            <person name="Gutowska M.A."/>
            <person name="Wolf J."/>
            <person name="Bergner S.V."/>
            <person name="Schilhabel M.B."/>
            <person name="Klostermeier U.C."/>
            <person name="Beiko R.G."/>
            <person name="Rosenstiel P."/>
            <person name="Hippler M."/>
            <person name="Laroche J."/>
        </authorList>
    </citation>
    <scope>NUCLEOTIDE SEQUENCE [LARGE SCALE GENOMIC DNA]</scope>
    <source>
        <strain evidence="2 3">CCMP1005</strain>
    </source>
</reference>
<dbReference type="Pfam" id="PF14312">
    <property type="entry name" value="FG-GAP_2"/>
    <property type="match status" value="2"/>
</dbReference>
<accession>K0QZQ8</accession>
<feature type="non-terminal residue" evidence="2">
    <location>
        <position position="1"/>
    </location>
</feature>
<evidence type="ECO:0000256" key="1">
    <source>
        <dbReference type="ARBA" id="ARBA00022729"/>
    </source>
</evidence>
<dbReference type="AlphaFoldDB" id="K0QZQ8"/>
<dbReference type="EMBL" id="AGNL01049358">
    <property type="protein sequence ID" value="EJK44685.1"/>
    <property type="molecule type" value="Genomic_DNA"/>
</dbReference>
<dbReference type="PANTHER" id="PTHR36220">
    <property type="entry name" value="UNNAMED PRODUCT"/>
    <property type="match status" value="1"/>
</dbReference>
<protein>
    <submittedName>
        <fullName evidence="2">Uncharacterized protein</fullName>
    </submittedName>
</protein>
<organism evidence="2 3">
    <name type="scientific">Thalassiosira oceanica</name>
    <name type="common">Marine diatom</name>
    <dbReference type="NCBI Taxonomy" id="159749"/>
    <lineage>
        <taxon>Eukaryota</taxon>
        <taxon>Sar</taxon>
        <taxon>Stramenopiles</taxon>
        <taxon>Ochrophyta</taxon>
        <taxon>Bacillariophyta</taxon>
        <taxon>Coscinodiscophyceae</taxon>
        <taxon>Thalassiosirophycidae</taxon>
        <taxon>Thalassiosirales</taxon>
        <taxon>Thalassiosiraceae</taxon>
        <taxon>Thalassiosira</taxon>
    </lineage>
</organism>
<sequence>NGVPGKEDRAGQTPGPHVHFFAESGGDWVALGQPPTSVQTYYDYVLVSGNMVAVGRMGDMVVDLYHYDESKMDINEIKDGEDWSLNKYVNGLAQVSSLPAVGRVSFYGETRLAAFNGYGAVSIHSIDGQKELQIIRSNSTGFGRNIDSDDDLLMISSDGQVHLYSENETGLFEELLTLDLDYGSYRLSGRNLLVVNGGNSSIHTIDISECIPSADISTSIPSILVPPSETSQPTPIPSISKAVPAFSEAVSISFPADATHTSLYEVGGNGLIKPSCLRQTELHLASLEQSVAIHEDTIVVGAEGYGDDGDRSGSAHVFVRSGGKWTQQAKLLASDGAEYDRFGESVAIHKGYYCCWASARW</sequence>
<dbReference type="PANTHER" id="PTHR36220:SF1">
    <property type="entry name" value="GAMMA TUBULIN COMPLEX COMPONENT C-TERMINAL DOMAIN-CONTAINING PROTEIN"/>
    <property type="match status" value="1"/>
</dbReference>
<gene>
    <name evidence="2" type="ORF">THAOC_36758</name>
</gene>
<dbReference type="OrthoDB" id="188207at2759"/>
<name>K0QZQ8_THAOC</name>
<evidence type="ECO:0000313" key="3">
    <source>
        <dbReference type="Proteomes" id="UP000266841"/>
    </source>
</evidence>
<dbReference type="Gene3D" id="2.130.10.130">
    <property type="entry name" value="Integrin alpha, N-terminal"/>
    <property type="match status" value="1"/>
</dbReference>
<keyword evidence="3" id="KW-1185">Reference proteome</keyword>